<gene>
    <name evidence="1" type="ORF">M0812_14413</name>
</gene>
<organism evidence="1 2">
    <name type="scientific">Anaeramoeba flamelloides</name>
    <dbReference type="NCBI Taxonomy" id="1746091"/>
    <lineage>
        <taxon>Eukaryota</taxon>
        <taxon>Metamonada</taxon>
        <taxon>Anaeramoebidae</taxon>
        <taxon>Anaeramoeba</taxon>
    </lineage>
</organism>
<proteinExistence type="predicted"/>
<protein>
    <submittedName>
        <fullName evidence="1">Uncharacterized protein</fullName>
    </submittedName>
</protein>
<dbReference type="EMBL" id="JANTQA010000030">
    <property type="protein sequence ID" value="KAJ3440742.1"/>
    <property type="molecule type" value="Genomic_DNA"/>
</dbReference>
<dbReference type="Proteomes" id="UP001146793">
    <property type="component" value="Unassembled WGS sequence"/>
</dbReference>
<name>A0AAV7ZFD8_9EUKA</name>
<sequence length="131" mass="15113">MNQESIKFKAIPQSTSLGSNIDFHVSFEINKATPSLELIFLFIGDYSNQKYTFQLGTKTLTNLSLGSHDYKYTFKNNCLEEFKSNLEFLANVAVYQLQFHNKSIQNSKPILKNIVLNVKIENSKLIQEVWK</sequence>
<evidence type="ECO:0000313" key="1">
    <source>
        <dbReference type="EMBL" id="KAJ3440742.1"/>
    </source>
</evidence>
<reference evidence="1" key="1">
    <citation type="submission" date="2022-08" db="EMBL/GenBank/DDBJ databases">
        <title>Novel sulphate-reducing endosymbionts in the free-living metamonad Anaeramoeba.</title>
        <authorList>
            <person name="Jerlstrom-Hultqvist J."/>
            <person name="Cepicka I."/>
            <person name="Gallot-Lavallee L."/>
            <person name="Salas-Leiva D."/>
            <person name="Curtis B.A."/>
            <person name="Zahonova K."/>
            <person name="Pipaliya S."/>
            <person name="Dacks J."/>
            <person name="Roger A.J."/>
        </authorList>
    </citation>
    <scope>NUCLEOTIDE SEQUENCE</scope>
    <source>
        <strain evidence="1">Busselton2</strain>
    </source>
</reference>
<dbReference type="AlphaFoldDB" id="A0AAV7ZFD8"/>
<accession>A0AAV7ZFD8</accession>
<comment type="caution">
    <text evidence="1">The sequence shown here is derived from an EMBL/GenBank/DDBJ whole genome shotgun (WGS) entry which is preliminary data.</text>
</comment>
<evidence type="ECO:0000313" key="2">
    <source>
        <dbReference type="Proteomes" id="UP001146793"/>
    </source>
</evidence>